<keyword evidence="2" id="KW-1133">Transmembrane helix</keyword>
<evidence type="ECO:0000313" key="4">
    <source>
        <dbReference type="Proteomes" id="UP000017127"/>
    </source>
</evidence>
<evidence type="ECO:0000256" key="1">
    <source>
        <dbReference type="SAM" id="MobiDB-lite"/>
    </source>
</evidence>
<feature type="region of interest" description="Disordered" evidence="1">
    <location>
        <begin position="56"/>
        <end position="92"/>
    </location>
</feature>
<proteinExistence type="predicted"/>
<keyword evidence="2" id="KW-0472">Membrane</keyword>
<feature type="transmembrane region" description="Helical" evidence="2">
    <location>
        <begin position="12"/>
        <end position="30"/>
    </location>
</feature>
<comment type="caution">
    <text evidence="3">The sequence shown here is derived from an EMBL/GenBank/DDBJ whole genome shotgun (WGS) entry which is preliminary data.</text>
</comment>
<organism evidence="3 4">
    <name type="scientific">Lyngbya aestuarii BL J</name>
    <dbReference type="NCBI Taxonomy" id="1348334"/>
    <lineage>
        <taxon>Bacteria</taxon>
        <taxon>Bacillati</taxon>
        <taxon>Cyanobacteriota</taxon>
        <taxon>Cyanophyceae</taxon>
        <taxon>Oscillatoriophycideae</taxon>
        <taxon>Oscillatoriales</taxon>
        <taxon>Microcoleaceae</taxon>
        <taxon>Lyngbya</taxon>
    </lineage>
</organism>
<evidence type="ECO:0000313" key="3">
    <source>
        <dbReference type="EMBL" id="ERT07875.1"/>
    </source>
</evidence>
<name>U7QLA6_9CYAN</name>
<reference evidence="3 4" key="1">
    <citation type="journal article" date="2013" name="Front. Microbiol.">
        <title>Comparative genomic analyses of the cyanobacterium, Lyngbya aestuarii BL J, a powerful hydrogen producer.</title>
        <authorList>
            <person name="Kothari A."/>
            <person name="Vaughn M."/>
            <person name="Garcia-Pichel F."/>
        </authorList>
    </citation>
    <scope>NUCLEOTIDE SEQUENCE [LARGE SCALE GENOMIC DNA]</scope>
    <source>
        <strain evidence="3 4">BL J</strain>
    </source>
</reference>
<dbReference type="Proteomes" id="UP000017127">
    <property type="component" value="Unassembled WGS sequence"/>
</dbReference>
<keyword evidence="4" id="KW-1185">Reference proteome</keyword>
<accession>U7QLA6</accession>
<evidence type="ECO:0000256" key="2">
    <source>
        <dbReference type="SAM" id="Phobius"/>
    </source>
</evidence>
<sequence length="92" mass="9988">MLMFKSAYRREPIVSFIITVGVVDAIIGGVGASWSLLSFGLGTVGVAVAVRWWQSPGSKVESPEAAPEYYLPSSSSRPPLPMLNPKHKRPPY</sequence>
<dbReference type="PATRIC" id="fig|1348334.3.peg.2007"/>
<dbReference type="AlphaFoldDB" id="U7QLA6"/>
<protein>
    <submittedName>
        <fullName evidence="3">Uncharacterized protein</fullName>
    </submittedName>
</protein>
<dbReference type="EMBL" id="AUZM01000016">
    <property type="protein sequence ID" value="ERT07875.1"/>
    <property type="molecule type" value="Genomic_DNA"/>
</dbReference>
<keyword evidence="2" id="KW-0812">Transmembrane</keyword>
<gene>
    <name evidence="3" type="ORF">M595_2071</name>
</gene>